<comment type="caution">
    <text evidence="2">The sequence shown here is derived from an EMBL/GenBank/DDBJ whole genome shotgun (WGS) entry which is preliminary data.</text>
</comment>
<reference evidence="2 3" key="1">
    <citation type="submission" date="2024-04" db="EMBL/GenBank/DDBJ databases">
        <title>Tritrichomonas musculus Genome.</title>
        <authorList>
            <person name="Alves-Ferreira E."/>
            <person name="Grigg M."/>
            <person name="Lorenzi H."/>
            <person name="Galac M."/>
        </authorList>
    </citation>
    <scope>NUCLEOTIDE SEQUENCE [LARGE SCALE GENOMIC DNA]</scope>
    <source>
        <strain evidence="2 3">EAF2021</strain>
    </source>
</reference>
<evidence type="ECO:0008006" key="4">
    <source>
        <dbReference type="Google" id="ProtNLM"/>
    </source>
</evidence>
<dbReference type="EMBL" id="JAPFFF010000006">
    <property type="protein sequence ID" value="KAK8887642.1"/>
    <property type="molecule type" value="Genomic_DNA"/>
</dbReference>
<sequence>MNENELLNKTFEQLKEKGILNYFQARFISSVAQVVENSDISCLKPYRNLYDSVADEIASQIVVQFFLKHNLNLTMSTANYEYPDFLKIRDLSILSALKIRDMDSSSFTSNPLHSLLNSWKEMKDTVVLLNKQKMRKEIKERLEYIEKIDEQRQSVLNEPKKKNELNKVHFDNNIEEAKDSKIQIKKSSFNDNMNLYQRIDDEDDFDTQIERQLLSLSSTSLNTNDNNKFKKQSSDEDEIITTSSFNLSNLDIQQRSVSEPSLINTASPTKSPPNEEIKKFFQKDTNNLKRKKREVVTLIPMRSADLKGYDDTKTAFITKVQTLDYLESSSSSDGFFESDTSKRENVQFDIDLDDNYNHKKVNSSKVDKKKDIETDSDEFDDF</sequence>
<evidence type="ECO:0000256" key="1">
    <source>
        <dbReference type="SAM" id="MobiDB-lite"/>
    </source>
</evidence>
<accession>A0ABR2KAZ4</accession>
<evidence type="ECO:0000313" key="3">
    <source>
        <dbReference type="Proteomes" id="UP001470230"/>
    </source>
</evidence>
<dbReference type="Proteomes" id="UP001470230">
    <property type="component" value="Unassembled WGS sequence"/>
</dbReference>
<feature type="region of interest" description="Disordered" evidence="1">
    <location>
        <begin position="356"/>
        <end position="382"/>
    </location>
</feature>
<proteinExistence type="predicted"/>
<keyword evidence="3" id="KW-1185">Reference proteome</keyword>
<name>A0ABR2KAZ4_9EUKA</name>
<organism evidence="2 3">
    <name type="scientific">Tritrichomonas musculus</name>
    <dbReference type="NCBI Taxonomy" id="1915356"/>
    <lineage>
        <taxon>Eukaryota</taxon>
        <taxon>Metamonada</taxon>
        <taxon>Parabasalia</taxon>
        <taxon>Tritrichomonadida</taxon>
        <taxon>Tritrichomonadidae</taxon>
        <taxon>Tritrichomonas</taxon>
    </lineage>
</organism>
<gene>
    <name evidence="2" type="ORF">M9Y10_038695</name>
</gene>
<evidence type="ECO:0000313" key="2">
    <source>
        <dbReference type="EMBL" id="KAK8887642.1"/>
    </source>
</evidence>
<protein>
    <recommendedName>
        <fullName evidence="4">LisH domain-containing protein</fullName>
    </recommendedName>
</protein>